<sequence length="53" mass="5916">MTPSCNQSLIPVTPRPDIQPTISLEENNEQPKLSSCSLRGQPVCQIFGLQKQY</sequence>
<reference evidence="1 2" key="1">
    <citation type="submission" date="2015-01" db="EMBL/GenBank/DDBJ databases">
        <title>Evolution of Trichinella species and genotypes.</title>
        <authorList>
            <person name="Korhonen P.K."/>
            <person name="Edoardo P."/>
            <person name="Giuseppe L.R."/>
            <person name="Gasser R.B."/>
        </authorList>
    </citation>
    <scope>NUCLEOTIDE SEQUENCE [LARGE SCALE GENOMIC DNA]</scope>
    <source>
        <strain evidence="1">ISS470</strain>
    </source>
</reference>
<name>A0A0V1FY39_TRIPS</name>
<protein>
    <submittedName>
        <fullName evidence="1">Uncharacterized protein</fullName>
    </submittedName>
</protein>
<dbReference type="EMBL" id="JYDT01000018">
    <property type="protein sequence ID" value="KRY90818.1"/>
    <property type="molecule type" value="Genomic_DNA"/>
</dbReference>
<gene>
    <name evidence="1" type="ORF">T4D_10841</name>
</gene>
<proteinExistence type="predicted"/>
<keyword evidence="2" id="KW-1185">Reference proteome</keyword>
<accession>A0A0V1FY39</accession>
<dbReference type="Proteomes" id="UP000054995">
    <property type="component" value="Unassembled WGS sequence"/>
</dbReference>
<comment type="caution">
    <text evidence="1">The sequence shown here is derived from an EMBL/GenBank/DDBJ whole genome shotgun (WGS) entry which is preliminary data.</text>
</comment>
<evidence type="ECO:0000313" key="1">
    <source>
        <dbReference type="EMBL" id="KRY90818.1"/>
    </source>
</evidence>
<evidence type="ECO:0000313" key="2">
    <source>
        <dbReference type="Proteomes" id="UP000054995"/>
    </source>
</evidence>
<organism evidence="1 2">
    <name type="scientific">Trichinella pseudospiralis</name>
    <name type="common">Parasitic roundworm</name>
    <dbReference type="NCBI Taxonomy" id="6337"/>
    <lineage>
        <taxon>Eukaryota</taxon>
        <taxon>Metazoa</taxon>
        <taxon>Ecdysozoa</taxon>
        <taxon>Nematoda</taxon>
        <taxon>Enoplea</taxon>
        <taxon>Dorylaimia</taxon>
        <taxon>Trichinellida</taxon>
        <taxon>Trichinellidae</taxon>
        <taxon>Trichinella</taxon>
    </lineage>
</organism>